<keyword evidence="2" id="KW-1185">Reference proteome</keyword>
<reference evidence="1 2" key="1">
    <citation type="journal article" date="2016" name="Genome Biol. Evol.">
        <title>Divergent and convergent evolution of fungal pathogenicity.</title>
        <authorList>
            <person name="Shang Y."/>
            <person name="Xiao G."/>
            <person name="Zheng P."/>
            <person name="Cen K."/>
            <person name="Zhan S."/>
            <person name="Wang C."/>
        </authorList>
    </citation>
    <scope>NUCLEOTIDE SEQUENCE [LARGE SCALE GENOMIC DNA]</scope>
    <source>
        <strain evidence="1 2">RCEF 264</strain>
    </source>
</reference>
<evidence type="ECO:0000313" key="2">
    <source>
        <dbReference type="Proteomes" id="UP000076874"/>
    </source>
</evidence>
<accession>A0A167RZB8</accession>
<dbReference type="GO" id="GO:0016233">
    <property type="term" value="P:telomere capping"/>
    <property type="evidence" value="ECO:0007669"/>
    <property type="project" value="InterPro"/>
</dbReference>
<dbReference type="EMBL" id="AZHD01000011">
    <property type="protein sequence ID" value="OAA59082.1"/>
    <property type="molecule type" value="Genomic_DNA"/>
</dbReference>
<sequence length="140" mass="14888">MANGPPASALCFLSELRTKRAGDKVRFLGCVTAYAVASGVLTLEHAYPQPPATAGDRARVDVRLLVEQLGAEQVRVGEWVNVIGYVTAGAQKTAAQKSSGRNEDTTADVPVQAILLWSAGPLDVQTYERRLAAVTQGMPH</sequence>
<dbReference type="GO" id="GO:1990879">
    <property type="term" value="C:CST complex"/>
    <property type="evidence" value="ECO:0007669"/>
    <property type="project" value="InterPro"/>
</dbReference>
<dbReference type="Proteomes" id="UP000076874">
    <property type="component" value="Unassembled WGS sequence"/>
</dbReference>
<name>A0A167RZB8_9HYPO</name>
<dbReference type="InterPro" id="IPR012340">
    <property type="entry name" value="NA-bd_OB-fold"/>
</dbReference>
<dbReference type="AlphaFoldDB" id="A0A167RZB8"/>
<dbReference type="Gene3D" id="2.40.50.140">
    <property type="entry name" value="Nucleic acid-binding proteins"/>
    <property type="match status" value="1"/>
</dbReference>
<dbReference type="InterPro" id="IPR024222">
    <property type="entry name" value="Ten1_fungal"/>
</dbReference>
<gene>
    <name evidence="1" type="ORF">SPI_06284</name>
</gene>
<evidence type="ECO:0000313" key="1">
    <source>
        <dbReference type="EMBL" id="OAA59082.1"/>
    </source>
</evidence>
<comment type="caution">
    <text evidence="1">The sequence shown here is derived from an EMBL/GenBank/DDBJ whole genome shotgun (WGS) entry which is preliminary data.</text>
</comment>
<dbReference type="Pfam" id="PF12658">
    <property type="entry name" value="Ten1"/>
    <property type="match status" value="1"/>
</dbReference>
<organism evidence="1 2">
    <name type="scientific">Niveomyces insectorum RCEF 264</name>
    <dbReference type="NCBI Taxonomy" id="1081102"/>
    <lineage>
        <taxon>Eukaryota</taxon>
        <taxon>Fungi</taxon>
        <taxon>Dikarya</taxon>
        <taxon>Ascomycota</taxon>
        <taxon>Pezizomycotina</taxon>
        <taxon>Sordariomycetes</taxon>
        <taxon>Hypocreomycetidae</taxon>
        <taxon>Hypocreales</taxon>
        <taxon>Cordycipitaceae</taxon>
        <taxon>Niveomyces</taxon>
    </lineage>
</organism>
<dbReference type="OrthoDB" id="5275361at2759"/>
<proteinExistence type="predicted"/>
<dbReference type="GO" id="GO:0043047">
    <property type="term" value="F:single-stranded telomeric DNA binding"/>
    <property type="evidence" value="ECO:0007669"/>
    <property type="project" value="InterPro"/>
</dbReference>
<protein>
    <submittedName>
        <fullName evidence="1">Telomere length regulation/capping, TEN1</fullName>
    </submittedName>
</protein>